<dbReference type="Proteomes" id="UP000584931">
    <property type="component" value="Unassembled WGS sequence"/>
</dbReference>
<evidence type="ECO:0000256" key="1">
    <source>
        <dbReference type="SAM" id="MobiDB-lite"/>
    </source>
</evidence>
<evidence type="ECO:0000313" key="3">
    <source>
        <dbReference type="EMBL" id="NYH52566.1"/>
    </source>
</evidence>
<evidence type="ECO:0000313" key="4">
    <source>
        <dbReference type="Proteomes" id="UP000584931"/>
    </source>
</evidence>
<accession>A0A7Y9XB76</accession>
<name>A0A7Y9XB76_9ACTN</name>
<feature type="compositionally biased region" description="Low complexity" evidence="1">
    <location>
        <begin position="26"/>
        <end position="42"/>
    </location>
</feature>
<feature type="chain" id="PRO_5038415137" evidence="2">
    <location>
        <begin position="22"/>
        <end position="174"/>
    </location>
</feature>
<protein>
    <submittedName>
        <fullName evidence="3">Uncharacterized protein</fullName>
    </submittedName>
</protein>
<feature type="compositionally biased region" description="Pro residues" evidence="1">
    <location>
        <begin position="146"/>
        <end position="161"/>
    </location>
</feature>
<evidence type="ECO:0000256" key="2">
    <source>
        <dbReference type="SAM" id="SignalP"/>
    </source>
</evidence>
<dbReference type="AlphaFoldDB" id="A0A7Y9XB76"/>
<reference evidence="3 4" key="1">
    <citation type="submission" date="2020-07" db="EMBL/GenBank/DDBJ databases">
        <title>Sequencing the genomes of 1000 actinobacteria strains.</title>
        <authorList>
            <person name="Klenk H.-P."/>
        </authorList>
    </citation>
    <scope>NUCLEOTIDE SEQUENCE [LARGE SCALE GENOMIC DNA]</scope>
    <source>
        <strain evidence="3 4">DSM 45278</strain>
    </source>
</reference>
<sequence length="174" mass="16892">MSPAPVSTLMCALLLCGPAQPGGGPSPCVAAAAAASPTAAPGDPKPCATPSARSRDSRPSEPPGGAARHTAAAPPPVDGPVAHRTAAAPGPVGTALRVVGNVSTGILLVLCVAVLAMRLPVGWPRFPTPYEGRRRRGSVGRASSPGRPPPSPSPSPSPSPDPAGIRGAAAPGPG</sequence>
<dbReference type="RefSeq" id="WP_179809943.1">
    <property type="nucleotide sequence ID" value="NZ_JACCHL010000001.1"/>
</dbReference>
<feature type="region of interest" description="Disordered" evidence="1">
    <location>
        <begin position="24"/>
        <end position="86"/>
    </location>
</feature>
<proteinExistence type="predicted"/>
<gene>
    <name evidence="3" type="ORF">HNR06_002155</name>
</gene>
<feature type="signal peptide" evidence="2">
    <location>
        <begin position="1"/>
        <end position="21"/>
    </location>
</feature>
<feature type="region of interest" description="Disordered" evidence="1">
    <location>
        <begin position="123"/>
        <end position="174"/>
    </location>
</feature>
<keyword evidence="2" id="KW-0732">Signal</keyword>
<dbReference type="EMBL" id="JACCHL010000001">
    <property type="protein sequence ID" value="NYH52566.1"/>
    <property type="molecule type" value="Genomic_DNA"/>
</dbReference>
<feature type="compositionally biased region" description="Low complexity" evidence="1">
    <location>
        <begin position="162"/>
        <end position="174"/>
    </location>
</feature>
<comment type="caution">
    <text evidence="3">The sequence shown here is derived from an EMBL/GenBank/DDBJ whole genome shotgun (WGS) entry which is preliminary data.</text>
</comment>
<organism evidence="3 4">
    <name type="scientific">Nocardiopsis sinuspersici</name>
    <dbReference type="NCBI Taxonomy" id="501010"/>
    <lineage>
        <taxon>Bacteria</taxon>
        <taxon>Bacillati</taxon>
        <taxon>Actinomycetota</taxon>
        <taxon>Actinomycetes</taxon>
        <taxon>Streptosporangiales</taxon>
        <taxon>Nocardiopsidaceae</taxon>
        <taxon>Nocardiopsis</taxon>
    </lineage>
</organism>